<name>A0A6C0AT56_9ZZZZ</name>
<dbReference type="PANTHER" id="PTHR45661:SF3">
    <property type="entry name" value="IG-LIKE DOMAIN-CONTAINING PROTEIN"/>
    <property type="match status" value="1"/>
</dbReference>
<dbReference type="InterPro" id="IPR032675">
    <property type="entry name" value="LRR_dom_sf"/>
</dbReference>
<dbReference type="AlphaFoldDB" id="A0A6C0AT56"/>
<sequence length="175" mass="18154">MAGKKRSGLANDRRAYGCGRCYISTPTPTYDYTFTGNGVLTQAIVDENIGTAQNIFIVGYTSIGNSAFFNKSQIRYVTIGNSVTLIGSFAFAGCASLTSVTFTPTSTLATINGQAFNGCTALTSIKIPNSVTSISGNAFINSGLTTVTIANGQLGIISPDTGVNFFGATVTTQLP</sequence>
<accession>A0A6C0AT56</accession>
<dbReference type="SUPFAM" id="SSF52058">
    <property type="entry name" value="L domain-like"/>
    <property type="match status" value="1"/>
</dbReference>
<dbReference type="EMBL" id="MN740768">
    <property type="protein sequence ID" value="QHS82455.1"/>
    <property type="molecule type" value="Genomic_DNA"/>
</dbReference>
<dbReference type="InterPro" id="IPR053139">
    <property type="entry name" value="Surface_bspA-like"/>
</dbReference>
<protein>
    <submittedName>
        <fullName evidence="1">Uncharacterized protein</fullName>
    </submittedName>
</protein>
<dbReference type="Gene3D" id="3.80.10.10">
    <property type="entry name" value="Ribonuclease Inhibitor"/>
    <property type="match status" value="1"/>
</dbReference>
<dbReference type="Pfam" id="PF13306">
    <property type="entry name" value="LRR_5"/>
    <property type="match status" value="1"/>
</dbReference>
<dbReference type="InterPro" id="IPR026906">
    <property type="entry name" value="LRR_5"/>
</dbReference>
<dbReference type="PANTHER" id="PTHR45661">
    <property type="entry name" value="SURFACE ANTIGEN"/>
    <property type="match status" value="1"/>
</dbReference>
<organism evidence="1">
    <name type="scientific">viral metagenome</name>
    <dbReference type="NCBI Taxonomy" id="1070528"/>
    <lineage>
        <taxon>unclassified sequences</taxon>
        <taxon>metagenomes</taxon>
        <taxon>organismal metagenomes</taxon>
    </lineage>
</organism>
<evidence type="ECO:0000313" key="1">
    <source>
        <dbReference type="EMBL" id="QHS82455.1"/>
    </source>
</evidence>
<reference evidence="1" key="1">
    <citation type="journal article" date="2020" name="Nature">
        <title>Giant virus diversity and host interactions through global metagenomics.</title>
        <authorList>
            <person name="Schulz F."/>
            <person name="Roux S."/>
            <person name="Paez-Espino D."/>
            <person name="Jungbluth S."/>
            <person name="Walsh D.A."/>
            <person name="Denef V.J."/>
            <person name="McMahon K.D."/>
            <person name="Konstantinidis K.T."/>
            <person name="Eloe-Fadrosh E.A."/>
            <person name="Kyrpides N.C."/>
            <person name="Woyke T."/>
        </authorList>
    </citation>
    <scope>NUCLEOTIDE SEQUENCE</scope>
    <source>
        <strain evidence="1">GVMAG-S-1101165-79</strain>
    </source>
</reference>
<proteinExistence type="predicted"/>